<sequence>MELLLKAGKLKKKKFKLNKHTEKLMKEISASYNIPEEKVVSLALQEYREEKKVNEEMEKLRKEIDDLLQEMFTLEGKWASIRYRSHTYVKENRSLAIILAGYLGENKSLRNLMKKKGAHKDIEKVVDYYLWL</sequence>
<proteinExistence type="predicted"/>
<reference evidence="1" key="1">
    <citation type="submission" date="2010-02" db="EMBL/GenBank/DDBJ databases">
        <title>Complete sequence of Aciduliprofundum boonei T469.</title>
        <authorList>
            <consortium name="US DOE Joint Genome Institute"/>
            <person name="Lucas S."/>
            <person name="Copeland A."/>
            <person name="Lapidus A."/>
            <person name="Cheng J.-F."/>
            <person name="Bruce D."/>
            <person name="Goodwin L."/>
            <person name="Pitluck S."/>
            <person name="Saunders E."/>
            <person name="Detter J.C."/>
            <person name="Han C."/>
            <person name="Tapia R."/>
            <person name="Land M."/>
            <person name="Hauser L."/>
            <person name="Kyrpides N."/>
            <person name="Mikhailova N."/>
            <person name="Flores G."/>
            <person name="Reysenbach A.-L."/>
            <person name="Woyke T."/>
        </authorList>
    </citation>
    <scope>NUCLEOTIDE SEQUENCE</scope>
    <source>
        <strain evidence="1">T469</strain>
    </source>
</reference>
<dbReference type="HOGENOM" id="CLU_155678_0_0_2"/>
<keyword evidence="2" id="KW-1185">Reference proteome</keyword>
<dbReference type="Proteomes" id="UP000001400">
    <property type="component" value="Chromosome"/>
</dbReference>
<name>B5I9T0_ACIB4</name>
<protein>
    <submittedName>
        <fullName evidence="1">Uncharacterized protein</fullName>
    </submittedName>
</protein>
<dbReference type="OrthoDB" id="102052at2157"/>
<evidence type="ECO:0000313" key="2">
    <source>
        <dbReference type="Proteomes" id="UP000001400"/>
    </source>
</evidence>
<dbReference type="AlphaFoldDB" id="B5I9T0"/>
<accession>B5I9T0</accession>
<gene>
    <name evidence="1" type="ordered locus">Aboo_0630</name>
</gene>
<dbReference type="EMBL" id="CP001941">
    <property type="protein sequence ID" value="ADD08441.1"/>
    <property type="molecule type" value="Genomic_DNA"/>
</dbReference>
<organism evidence="1 2">
    <name type="scientific">Aciduliprofundum boonei (strain DSM 19572 / T469)</name>
    <dbReference type="NCBI Taxonomy" id="439481"/>
    <lineage>
        <taxon>Archaea</taxon>
        <taxon>Methanobacteriati</taxon>
        <taxon>Thermoplasmatota</taxon>
        <taxon>DHVE2 group</taxon>
        <taxon>Candidatus Aciduliprofundum</taxon>
    </lineage>
</organism>
<dbReference type="STRING" id="439481.Aboo_0630"/>
<dbReference type="KEGG" id="abi:Aboo_0630"/>
<evidence type="ECO:0000313" key="1">
    <source>
        <dbReference type="EMBL" id="ADD08441.1"/>
    </source>
</evidence>
<dbReference type="eggNOG" id="arCOG03817">
    <property type="taxonomic scope" value="Archaea"/>
</dbReference>
<dbReference type="GeneID" id="8827575"/>
<dbReference type="RefSeq" id="WP_008082318.1">
    <property type="nucleotide sequence ID" value="NC_013926.1"/>
</dbReference>